<dbReference type="RefSeq" id="WP_015616230.1">
    <property type="nucleotide sequence ID" value="NC_021182.1"/>
</dbReference>
<dbReference type="STRING" id="86416.Clopa_3127"/>
<dbReference type="AlphaFoldDB" id="R4K471"/>
<dbReference type="PATRIC" id="fig|86416.3.peg.3112"/>
<accession>R4K471</accession>
<proteinExistence type="predicted"/>
<keyword evidence="3" id="KW-1185">Reference proteome</keyword>
<organism evidence="2 3">
    <name type="scientific">Clostridium pasteurianum BC1</name>
    <dbReference type="NCBI Taxonomy" id="86416"/>
    <lineage>
        <taxon>Bacteria</taxon>
        <taxon>Bacillati</taxon>
        <taxon>Bacillota</taxon>
        <taxon>Clostridia</taxon>
        <taxon>Eubacteriales</taxon>
        <taxon>Clostridiaceae</taxon>
        <taxon>Clostridium</taxon>
    </lineage>
</organism>
<sequence length="182" mass="21725">MRKKRNLQKDNKSVIIKLDECKYIGGSYNSSVYLMKDNRVVKIYKDPLDCKRQYELLKATAVSNFFPKIYNFCGHYIIREYVEGISITKYINENKFDHKAALKLIKFFEKLDVNKILSLDIKFEDIFVKKDNEFILIDISSNQLKEDTLYKILKTLKTLNVLDLFLFELKNYNINLYSKWTK</sequence>
<name>R4K471_CLOPA</name>
<dbReference type="OrthoDB" id="820708at2"/>
<dbReference type="Pfam" id="PF12260">
    <property type="entry name" value="PIP49_C"/>
    <property type="match status" value="1"/>
</dbReference>
<dbReference type="HOGENOM" id="CLU_100878_1_0_9"/>
<dbReference type="SUPFAM" id="SSF56112">
    <property type="entry name" value="Protein kinase-like (PK-like)"/>
    <property type="match status" value="1"/>
</dbReference>
<dbReference type="InterPro" id="IPR022049">
    <property type="entry name" value="FAM69_kinase_dom"/>
</dbReference>
<dbReference type="EMBL" id="CP003261">
    <property type="protein sequence ID" value="AGK97942.1"/>
    <property type="molecule type" value="Genomic_DNA"/>
</dbReference>
<feature type="domain" description="FAM69 protein-kinase" evidence="1">
    <location>
        <begin position="56"/>
        <end position="141"/>
    </location>
</feature>
<gene>
    <name evidence="2" type="ORF">Clopa_3127</name>
</gene>
<evidence type="ECO:0000313" key="2">
    <source>
        <dbReference type="EMBL" id="AGK97942.1"/>
    </source>
</evidence>
<dbReference type="InterPro" id="IPR011009">
    <property type="entry name" value="Kinase-like_dom_sf"/>
</dbReference>
<dbReference type="Proteomes" id="UP000013523">
    <property type="component" value="Chromosome"/>
</dbReference>
<evidence type="ECO:0000259" key="1">
    <source>
        <dbReference type="Pfam" id="PF12260"/>
    </source>
</evidence>
<reference evidence="2 3" key="1">
    <citation type="submission" date="2012-01" db="EMBL/GenBank/DDBJ databases">
        <title>Complete sequence of chromosome of Clostridium pasteurianum BC1.</title>
        <authorList>
            <consortium name="US DOE Joint Genome Institute"/>
            <person name="Lucas S."/>
            <person name="Han J."/>
            <person name="Lapidus A."/>
            <person name="Cheng J.-F."/>
            <person name="Goodwin L."/>
            <person name="Pitluck S."/>
            <person name="Peters L."/>
            <person name="Mikhailova N."/>
            <person name="Teshima H."/>
            <person name="Detter J.C."/>
            <person name="Han C."/>
            <person name="Tapia R."/>
            <person name="Land M."/>
            <person name="Hauser L."/>
            <person name="Kyrpides N."/>
            <person name="Ivanova N."/>
            <person name="Pagani I."/>
            <person name="Dunn J."/>
            <person name="Taghavi S."/>
            <person name="Francis A."/>
            <person name="van der Lelie D."/>
            <person name="Woyke T."/>
        </authorList>
    </citation>
    <scope>NUCLEOTIDE SEQUENCE [LARGE SCALE GENOMIC DNA]</scope>
    <source>
        <strain evidence="2 3">BC1</strain>
    </source>
</reference>
<protein>
    <recommendedName>
        <fullName evidence="1">FAM69 protein-kinase domain-containing protein</fullName>
    </recommendedName>
</protein>
<evidence type="ECO:0000313" key="3">
    <source>
        <dbReference type="Proteomes" id="UP000013523"/>
    </source>
</evidence>
<dbReference type="eggNOG" id="COG0515">
    <property type="taxonomic scope" value="Bacteria"/>
</dbReference>
<dbReference type="KEGG" id="cpas:Clopa_3127"/>